<dbReference type="EMBL" id="OFSN01000019">
    <property type="protein sequence ID" value="SOY71997.1"/>
    <property type="molecule type" value="Genomic_DNA"/>
</dbReference>
<sequence>MPPAGPPAACRAHWQGRAARAPGEIRAYKLCRTGRAAASGAMYGNNRVAAGVGRPARRPMPGPAPALPCLILSNPLAVFRPALAAGWC</sequence>
<accession>A0A375CK30</accession>
<reference evidence="1" key="1">
    <citation type="submission" date="2018-01" db="EMBL/GenBank/DDBJ databases">
        <authorList>
            <person name="Clerissi C."/>
        </authorList>
    </citation>
    <scope>NUCLEOTIDE SEQUENCE</scope>
    <source>
        <strain evidence="1">Cupriavidus taiwanensis LMG 19430</strain>
    </source>
</reference>
<gene>
    <name evidence="1" type="ORF">CBM2586_B130717</name>
</gene>
<proteinExistence type="predicted"/>
<dbReference type="AlphaFoldDB" id="A0A375CK30"/>
<comment type="caution">
    <text evidence="1">The sequence shown here is derived from an EMBL/GenBank/DDBJ whole genome shotgun (WGS) entry which is preliminary data.</text>
</comment>
<dbReference type="Proteomes" id="UP000257016">
    <property type="component" value="Unassembled WGS sequence"/>
</dbReference>
<protein>
    <submittedName>
        <fullName evidence="1">Uncharacterized protein</fullName>
    </submittedName>
</protein>
<evidence type="ECO:0000313" key="1">
    <source>
        <dbReference type="EMBL" id="SOY71997.1"/>
    </source>
</evidence>
<name>A0A375CK30_9BURK</name>
<organism evidence="1">
    <name type="scientific">Cupriavidus taiwanensis</name>
    <dbReference type="NCBI Taxonomy" id="164546"/>
    <lineage>
        <taxon>Bacteria</taxon>
        <taxon>Pseudomonadati</taxon>
        <taxon>Pseudomonadota</taxon>
        <taxon>Betaproteobacteria</taxon>
        <taxon>Burkholderiales</taxon>
        <taxon>Burkholderiaceae</taxon>
        <taxon>Cupriavidus</taxon>
    </lineage>
</organism>